<comment type="similarity">
    <text evidence="1">Belongs to the methyltransferase superfamily.</text>
</comment>
<reference evidence="5 6" key="1">
    <citation type="submission" date="2016-05" db="EMBL/GenBank/DDBJ databases">
        <title>A degradative enzymes factory behind the ericoid mycorrhizal symbiosis.</title>
        <authorList>
            <consortium name="DOE Joint Genome Institute"/>
            <person name="Martino E."/>
            <person name="Morin E."/>
            <person name="Grelet G."/>
            <person name="Kuo A."/>
            <person name="Kohler A."/>
            <person name="Daghino S."/>
            <person name="Barry K."/>
            <person name="Choi C."/>
            <person name="Cichocki N."/>
            <person name="Clum A."/>
            <person name="Copeland A."/>
            <person name="Hainaut M."/>
            <person name="Haridas S."/>
            <person name="Labutti K."/>
            <person name="Lindquist E."/>
            <person name="Lipzen A."/>
            <person name="Khouja H.-R."/>
            <person name="Murat C."/>
            <person name="Ohm R."/>
            <person name="Olson A."/>
            <person name="Spatafora J."/>
            <person name="Veneault-Fourrey C."/>
            <person name="Henrissat B."/>
            <person name="Grigoriev I."/>
            <person name="Martin F."/>
            <person name="Perotto S."/>
        </authorList>
    </citation>
    <scope>NUCLEOTIDE SEQUENCE [LARGE SCALE GENOMIC DNA]</scope>
    <source>
        <strain evidence="5 6">UAMH 7357</strain>
    </source>
</reference>
<feature type="domain" description="Methyltransferase type 11" evidence="4">
    <location>
        <begin position="52"/>
        <end position="142"/>
    </location>
</feature>
<dbReference type="PANTHER" id="PTHR44942">
    <property type="entry name" value="METHYLTRANSF_11 DOMAIN-CONTAINING PROTEIN"/>
    <property type="match status" value="1"/>
</dbReference>
<proteinExistence type="inferred from homology"/>
<dbReference type="Proteomes" id="UP000235672">
    <property type="component" value="Unassembled WGS sequence"/>
</dbReference>
<protein>
    <submittedName>
        <fullName evidence="5">Methyltransferase</fullName>
    </submittedName>
</protein>
<dbReference type="OrthoDB" id="10027013at2759"/>
<accession>A0A2J6QFL1</accession>
<keyword evidence="3 5" id="KW-0808">Transferase</keyword>
<dbReference type="CDD" id="cd02440">
    <property type="entry name" value="AdoMet_MTases"/>
    <property type="match status" value="1"/>
</dbReference>
<evidence type="ECO:0000256" key="1">
    <source>
        <dbReference type="ARBA" id="ARBA00008361"/>
    </source>
</evidence>
<name>A0A2J6QFL1_9HELO</name>
<dbReference type="GO" id="GO:0008757">
    <property type="term" value="F:S-adenosylmethionine-dependent methyltransferase activity"/>
    <property type="evidence" value="ECO:0007669"/>
    <property type="project" value="InterPro"/>
</dbReference>
<dbReference type="SUPFAM" id="SSF53335">
    <property type="entry name" value="S-adenosyl-L-methionine-dependent methyltransferases"/>
    <property type="match status" value="1"/>
</dbReference>
<dbReference type="AlphaFoldDB" id="A0A2J6QFL1"/>
<sequence>MATSFTLNPRAASGFQNASNYDAHRPSYPAEAVDKLLTHLGVANQKNARIIDLACGTGKFTELLAKRNEEFEVVGIEPHAEMREELVKKELRGVTVQDGDAGHMPVEDGWGDALITAQAFHWFATEESLKEIHRVLRPGATLGLIWNIEDYNSPKDYPATTNWEQKLKDIIAAHEDGYPRFRHLAWKQVFEKQQDTTPLQTLKDTFFHHMPTFSLPLGEENVKWTAWLSDETLWSRFATISHIANLEEGKKEEVRKEVYDALKGDGVERNAEGEVALHGVTYVVWTSRV</sequence>
<evidence type="ECO:0000313" key="6">
    <source>
        <dbReference type="Proteomes" id="UP000235672"/>
    </source>
</evidence>
<evidence type="ECO:0000256" key="2">
    <source>
        <dbReference type="ARBA" id="ARBA00022603"/>
    </source>
</evidence>
<evidence type="ECO:0000313" key="5">
    <source>
        <dbReference type="EMBL" id="PMD25069.1"/>
    </source>
</evidence>
<dbReference type="Pfam" id="PF08241">
    <property type="entry name" value="Methyltransf_11"/>
    <property type="match status" value="1"/>
</dbReference>
<keyword evidence="2 5" id="KW-0489">Methyltransferase</keyword>
<evidence type="ECO:0000256" key="3">
    <source>
        <dbReference type="ARBA" id="ARBA00022679"/>
    </source>
</evidence>
<dbReference type="GO" id="GO:0032259">
    <property type="term" value="P:methylation"/>
    <property type="evidence" value="ECO:0007669"/>
    <property type="project" value="UniProtKB-KW"/>
</dbReference>
<dbReference type="PANTHER" id="PTHR44942:SF4">
    <property type="entry name" value="METHYLTRANSFERASE TYPE 11 DOMAIN-CONTAINING PROTEIN"/>
    <property type="match status" value="1"/>
</dbReference>
<gene>
    <name evidence="5" type="ORF">NA56DRAFT_699875</name>
</gene>
<dbReference type="InterPro" id="IPR029063">
    <property type="entry name" value="SAM-dependent_MTases_sf"/>
</dbReference>
<dbReference type="InterPro" id="IPR013216">
    <property type="entry name" value="Methyltransf_11"/>
</dbReference>
<organism evidence="5 6">
    <name type="scientific">Hyaloscypha hepaticicola</name>
    <dbReference type="NCBI Taxonomy" id="2082293"/>
    <lineage>
        <taxon>Eukaryota</taxon>
        <taxon>Fungi</taxon>
        <taxon>Dikarya</taxon>
        <taxon>Ascomycota</taxon>
        <taxon>Pezizomycotina</taxon>
        <taxon>Leotiomycetes</taxon>
        <taxon>Helotiales</taxon>
        <taxon>Hyaloscyphaceae</taxon>
        <taxon>Hyaloscypha</taxon>
    </lineage>
</organism>
<dbReference type="InterPro" id="IPR051052">
    <property type="entry name" value="Diverse_substrate_MTase"/>
</dbReference>
<dbReference type="EMBL" id="KZ613471">
    <property type="protein sequence ID" value="PMD25069.1"/>
    <property type="molecule type" value="Genomic_DNA"/>
</dbReference>
<dbReference type="STRING" id="1745343.A0A2J6QFL1"/>
<keyword evidence="6" id="KW-1185">Reference proteome</keyword>
<evidence type="ECO:0000259" key="4">
    <source>
        <dbReference type="Pfam" id="PF08241"/>
    </source>
</evidence>
<dbReference type="Gene3D" id="3.40.50.150">
    <property type="entry name" value="Vaccinia Virus protein VP39"/>
    <property type="match status" value="1"/>
</dbReference>